<dbReference type="InterPro" id="IPR003959">
    <property type="entry name" value="ATPase_AAA_core"/>
</dbReference>
<dbReference type="FunFam" id="3.40.50.300:FF:000195">
    <property type="entry name" value="ATP-dependent zinc metalloprotease FTSH 11"/>
    <property type="match status" value="1"/>
</dbReference>
<dbReference type="Gene3D" id="3.40.50.300">
    <property type="entry name" value="P-loop containing nucleotide triphosphate hydrolases"/>
    <property type="match status" value="1"/>
</dbReference>
<keyword evidence="5 24" id="KW-0645">Protease</keyword>
<dbReference type="GO" id="GO:0004222">
    <property type="term" value="F:metalloendopeptidase activity"/>
    <property type="evidence" value="ECO:0007669"/>
    <property type="project" value="InterPro"/>
</dbReference>
<comment type="cofactor">
    <cofactor evidence="1">
        <name>Zn(2+)</name>
        <dbReference type="ChEBI" id="CHEBI:29105"/>
    </cofactor>
</comment>
<dbReference type="SUPFAM" id="SSF47027">
    <property type="entry name" value="Acyl-CoA binding protein"/>
    <property type="match status" value="1"/>
</dbReference>
<feature type="domain" description="ACB" evidence="23">
    <location>
        <begin position="15"/>
        <end position="105"/>
    </location>
</feature>
<evidence type="ECO:0000256" key="12">
    <source>
        <dbReference type="ARBA" id="ARBA00022989"/>
    </source>
</evidence>
<dbReference type="GO" id="GO:0046872">
    <property type="term" value="F:metal ion binding"/>
    <property type="evidence" value="ECO:0007669"/>
    <property type="project" value="UniProtKB-KW"/>
</dbReference>
<dbReference type="FunFam" id="1.20.58.760:FF:000002">
    <property type="entry name" value="ATP-dependent zinc metalloprotease FtsH"/>
    <property type="match status" value="1"/>
</dbReference>
<evidence type="ECO:0000256" key="4">
    <source>
        <dbReference type="ARBA" id="ARBA00010550"/>
    </source>
</evidence>
<keyword evidence="17" id="KW-0472">Membrane</keyword>
<dbReference type="GO" id="GO:0016887">
    <property type="term" value="F:ATP hydrolysis activity"/>
    <property type="evidence" value="ECO:0007669"/>
    <property type="project" value="InterPro"/>
</dbReference>
<dbReference type="GO" id="GO:0006515">
    <property type="term" value="P:protein quality control for misfolded or incompletely synthesized proteins"/>
    <property type="evidence" value="ECO:0007669"/>
    <property type="project" value="TreeGrafter"/>
</dbReference>
<feature type="compositionally biased region" description="Acidic residues" evidence="22">
    <location>
        <begin position="196"/>
        <end position="209"/>
    </location>
</feature>
<keyword evidence="11" id="KW-0067">ATP-binding</keyword>
<evidence type="ECO:0000256" key="5">
    <source>
        <dbReference type="ARBA" id="ARBA00022670"/>
    </source>
</evidence>
<feature type="region of interest" description="Disordered" evidence="22">
    <location>
        <begin position="161"/>
        <end position="213"/>
    </location>
</feature>
<dbReference type="Gene3D" id="1.20.80.10">
    <property type="match status" value="1"/>
</dbReference>
<dbReference type="PANTHER" id="PTHR23076:SF97">
    <property type="entry name" value="ATP-DEPENDENT ZINC METALLOPROTEASE YME1L1"/>
    <property type="match status" value="1"/>
</dbReference>
<dbReference type="SUPFAM" id="SSF52540">
    <property type="entry name" value="P-loop containing nucleoside triphosphate hydrolases"/>
    <property type="match status" value="1"/>
</dbReference>
<keyword evidence="10" id="KW-0862">Zinc</keyword>
<keyword evidence="15" id="KW-0446">Lipid-binding</keyword>
<comment type="subunit">
    <text evidence="18">Homohexamer; may also form heterohexamers. Exists in several complexes of 600-1100 kDa. Interacts with AFG1L.</text>
</comment>
<feature type="compositionally biased region" description="Low complexity" evidence="22">
    <location>
        <begin position="236"/>
        <end position="246"/>
    </location>
</feature>
<dbReference type="EMBL" id="RHFK02000007">
    <property type="protein sequence ID" value="TWW72903.1"/>
    <property type="molecule type" value="Genomic_DNA"/>
</dbReference>
<dbReference type="CDD" id="cd19501">
    <property type="entry name" value="RecA-like_FtsH"/>
    <property type="match status" value="1"/>
</dbReference>
<gene>
    <name evidence="24" type="ORF">D4764_15G0002970</name>
</gene>
<evidence type="ECO:0000256" key="9">
    <source>
        <dbReference type="ARBA" id="ARBA00022801"/>
    </source>
</evidence>
<keyword evidence="9" id="KW-0378">Hydrolase</keyword>
<evidence type="ECO:0000256" key="7">
    <source>
        <dbReference type="ARBA" id="ARBA00022723"/>
    </source>
</evidence>
<accession>A0A5C6P064</accession>
<keyword evidence="25" id="KW-1185">Reference proteome</keyword>
<evidence type="ECO:0000256" key="22">
    <source>
        <dbReference type="SAM" id="MobiDB-lite"/>
    </source>
</evidence>
<dbReference type="InterPro" id="IPR000642">
    <property type="entry name" value="Peptidase_M41"/>
</dbReference>
<evidence type="ECO:0000256" key="21">
    <source>
        <dbReference type="ARBA" id="ARBA00078852"/>
    </source>
</evidence>
<evidence type="ECO:0000256" key="16">
    <source>
        <dbReference type="ARBA" id="ARBA00023128"/>
    </source>
</evidence>
<evidence type="ECO:0000256" key="1">
    <source>
        <dbReference type="ARBA" id="ARBA00001947"/>
    </source>
</evidence>
<evidence type="ECO:0000256" key="14">
    <source>
        <dbReference type="ARBA" id="ARBA00023054"/>
    </source>
</evidence>
<name>A0A5C6P064_9TELE</name>
<protein>
    <recommendedName>
        <fullName evidence="19">ATP-dependent zinc metalloprotease YME1L1</fullName>
    </recommendedName>
    <alternativeName>
        <fullName evidence="20">ATP-dependent metalloprotease FtsH1</fullName>
    </alternativeName>
    <alternativeName>
        <fullName evidence="21">YME1-like protein 1</fullName>
    </alternativeName>
</protein>
<dbReference type="InterPro" id="IPR037219">
    <property type="entry name" value="Peptidase_M41-like"/>
</dbReference>
<keyword evidence="13 24" id="KW-0482">Metalloprotease</keyword>
<evidence type="ECO:0000256" key="6">
    <source>
        <dbReference type="ARBA" id="ARBA00022692"/>
    </source>
</evidence>
<evidence type="ECO:0000259" key="23">
    <source>
        <dbReference type="PROSITE" id="PS51228"/>
    </source>
</evidence>
<dbReference type="SMART" id="SM00382">
    <property type="entry name" value="AAA"/>
    <property type="match status" value="1"/>
</dbReference>
<evidence type="ECO:0000256" key="3">
    <source>
        <dbReference type="ARBA" id="ARBA00010044"/>
    </source>
</evidence>
<evidence type="ECO:0000256" key="11">
    <source>
        <dbReference type="ARBA" id="ARBA00022840"/>
    </source>
</evidence>
<dbReference type="GO" id="GO:0004176">
    <property type="term" value="F:ATP-dependent peptidase activity"/>
    <property type="evidence" value="ECO:0007669"/>
    <property type="project" value="InterPro"/>
</dbReference>
<dbReference type="PROSITE" id="PS00674">
    <property type="entry name" value="AAA"/>
    <property type="match status" value="1"/>
</dbReference>
<reference evidence="24 25" key="1">
    <citation type="submission" date="2019-04" db="EMBL/GenBank/DDBJ databases">
        <title>Chromosome genome assembly for Takifugu flavidus.</title>
        <authorList>
            <person name="Xiao S."/>
        </authorList>
    </citation>
    <scope>NUCLEOTIDE SEQUENCE [LARGE SCALE GENOMIC DNA]</scope>
    <source>
        <strain evidence="24">HTHZ2018</strain>
        <tissue evidence="24">Muscle</tissue>
    </source>
</reference>
<dbReference type="GO" id="GO:0000062">
    <property type="term" value="F:fatty-acyl-CoA binding"/>
    <property type="evidence" value="ECO:0007669"/>
    <property type="project" value="InterPro"/>
</dbReference>
<comment type="caution">
    <text evidence="24">The sequence shown here is derived from an EMBL/GenBank/DDBJ whole genome shotgun (WGS) entry which is preliminary data.</text>
</comment>
<keyword evidence="16" id="KW-0496">Mitochondrion</keyword>
<dbReference type="Gene3D" id="1.20.58.760">
    <property type="entry name" value="Peptidase M41"/>
    <property type="match status" value="1"/>
</dbReference>
<dbReference type="PROSITE" id="PS51228">
    <property type="entry name" value="ACB_2"/>
    <property type="match status" value="1"/>
</dbReference>
<feature type="compositionally biased region" description="Basic and acidic residues" evidence="22">
    <location>
        <begin position="174"/>
        <end position="195"/>
    </location>
</feature>
<dbReference type="Pfam" id="PF17862">
    <property type="entry name" value="AAA_lid_3"/>
    <property type="match status" value="1"/>
</dbReference>
<dbReference type="PANTHER" id="PTHR23076">
    <property type="entry name" value="METALLOPROTEASE M41 FTSH"/>
    <property type="match status" value="1"/>
</dbReference>
<dbReference type="InterPro" id="IPR035984">
    <property type="entry name" value="Acyl-CoA-binding_sf"/>
</dbReference>
<dbReference type="HAMAP" id="MF_01458">
    <property type="entry name" value="FtsH"/>
    <property type="match status" value="1"/>
</dbReference>
<dbReference type="Gene3D" id="1.10.8.60">
    <property type="match status" value="1"/>
</dbReference>
<dbReference type="PRINTS" id="PR00689">
    <property type="entry name" value="ACOABINDINGP"/>
</dbReference>
<evidence type="ECO:0000256" key="2">
    <source>
        <dbReference type="ARBA" id="ARBA00004325"/>
    </source>
</evidence>
<dbReference type="GO" id="GO:0010636">
    <property type="term" value="P:positive regulation of mitochondrial fusion"/>
    <property type="evidence" value="ECO:0007669"/>
    <property type="project" value="UniProtKB-ARBA"/>
</dbReference>
<dbReference type="FunFam" id="1.20.80.10:FF:000010">
    <property type="entry name" value="Acyl-CoA-binding domain-containing protein 5"/>
    <property type="match status" value="1"/>
</dbReference>
<keyword evidence="8" id="KW-0547">Nucleotide-binding</keyword>
<comment type="similarity">
    <text evidence="4">In the N-terminal section; belongs to the AAA ATPase family.</text>
</comment>
<evidence type="ECO:0000313" key="25">
    <source>
        <dbReference type="Proteomes" id="UP000324091"/>
    </source>
</evidence>
<evidence type="ECO:0000256" key="20">
    <source>
        <dbReference type="ARBA" id="ARBA00078792"/>
    </source>
</evidence>
<dbReference type="InterPro" id="IPR027417">
    <property type="entry name" value="P-loop_NTPase"/>
</dbReference>
<dbReference type="InterPro" id="IPR014352">
    <property type="entry name" value="FERM/acyl-CoA-bd_prot_sf"/>
</dbReference>
<organism evidence="24 25">
    <name type="scientific">Takifugu flavidus</name>
    <name type="common">sansaifugu</name>
    <dbReference type="NCBI Taxonomy" id="433684"/>
    <lineage>
        <taxon>Eukaryota</taxon>
        <taxon>Metazoa</taxon>
        <taxon>Chordata</taxon>
        <taxon>Craniata</taxon>
        <taxon>Vertebrata</taxon>
        <taxon>Euteleostomi</taxon>
        <taxon>Actinopterygii</taxon>
        <taxon>Neopterygii</taxon>
        <taxon>Teleostei</taxon>
        <taxon>Neoteleostei</taxon>
        <taxon>Acanthomorphata</taxon>
        <taxon>Eupercaria</taxon>
        <taxon>Tetraodontiformes</taxon>
        <taxon>Tetradontoidea</taxon>
        <taxon>Tetraodontidae</taxon>
        <taxon>Takifugu</taxon>
    </lineage>
</organism>
<dbReference type="FunFam" id="1.10.8.60:FF:000001">
    <property type="entry name" value="ATP-dependent zinc metalloprotease FtsH"/>
    <property type="match status" value="1"/>
</dbReference>
<evidence type="ECO:0000256" key="10">
    <source>
        <dbReference type="ARBA" id="ARBA00022833"/>
    </source>
</evidence>
<keyword evidence="12" id="KW-1133">Transmembrane helix</keyword>
<dbReference type="InterPro" id="IPR041569">
    <property type="entry name" value="AAA_lid_3"/>
</dbReference>
<evidence type="ECO:0000256" key="13">
    <source>
        <dbReference type="ARBA" id="ARBA00023049"/>
    </source>
</evidence>
<dbReference type="GO" id="GO:0007005">
    <property type="term" value="P:mitochondrion organization"/>
    <property type="evidence" value="ECO:0007669"/>
    <property type="project" value="TreeGrafter"/>
</dbReference>
<evidence type="ECO:0000256" key="18">
    <source>
        <dbReference type="ARBA" id="ARBA00062117"/>
    </source>
</evidence>
<dbReference type="Proteomes" id="UP000324091">
    <property type="component" value="Chromosome 15"/>
</dbReference>
<evidence type="ECO:0000256" key="15">
    <source>
        <dbReference type="ARBA" id="ARBA00023121"/>
    </source>
</evidence>
<dbReference type="GO" id="GO:0034982">
    <property type="term" value="P:mitochondrial protein processing"/>
    <property type="evidence" value="ECO:0007669"/>
    <property type="project" value="UniProtKB-ARBA"/>
</dbReference>
<sequence>MLGFSMAQEEEENNLEAKFDAAVKVIWSLPEEGPFQPSDDMLLRFYAYHMQATQGPCNIPRPSSFWDSRGKVKWDAWSSLGNMTKVEAMNNYIQDIQLILETIPISDEVSDLVQKLDNFFMEVDTFDDEENDVNSRSFSRPFEQHGGYGDLWDDIQNVQEHDKEGSVHGLSSEESSKEASELVRKEECSDWKREEEEMGDEEDNTEDKDQDWKVWTPDQSLLMVDDTRWRADTRGSSSSVEASVSSLTNGTHSSLNTEMEEDELAYSMERSRQGNTYTLFNGHVCEHLDPILHKNQRSTDSDNEEFCDSMEHLAVEEGRSSSKILPPGSRADSVRQMDLWFDSSSGRNRGESQVIVADSFFKDGMNARQLHSSLSSRGRDAPCSVSQSSRAAGANVNEQIAAALMRLQWDMTNVVHRLHALEARTSSRMTVPLSHLINVLHSVKSSVGCGTTTFSSRKQKNLAPESELSRTEPKLSLRELGLSELGERQLDELVNHLLPCWSPQHTPFPLGFLCGSMPMSAQFFSGQHHSPLEAFKTDLHSPVWVQSRGFKTLRSKPRRVQSAFEGSPESERFTPSFMKGFLTRDKGLYSESLDSLLKKSLRRTRLILLVLFLVGLYGLSKTPFISGLDSAVDPVQMKNVTFEHVKGVEEAKNELQEVVEFLKNPQKFTVLGGKLPKGVLLVGPPGTGKTLLARAVAGEADVPFYYASGSEFDEMFVGVGASRIRNLFREAKGNAPCVIFIDELDSVGGKRIESPMHPYSRQTINQLLAEMDGFKPNEGVIIIGATNFPEALDNALIRPGRFDMQVTVPKPDVKGRTEILNWYLKKIKVDPAIEANVIARGTVGFSGADLENLVNQAALKAAVDGKDMVSMKELEFAKDKILMGPERRSAEIDIRNKRITAYHESGHAIVAYYTKDAMPINKATIMPRGPSLGHVSMLPENDRWSETRSQLLAQMDVSMGGRVAEEIIFGPENITTGASSDFDSATKIAKLMVTQFGMCEKLGVMTYTDLTAQSPETQAAVEQEVRVLLKDSYERAKSLLKSHAKEHKKLAEALLLYETLDAKDIQLVLEGKTLEMR</sequence>
<evidence type="ECO:0000256" key="8">
    <source>
        <dbReference type="ARBA" id="ARBA00022741"/>
    </source>
</evidence>
<proteinExistence type="inferred from homology"/>
<dbReference type="InterPro" id="IPR003593">
    <property type="entry name" value="AAA+_ATPase"/>
</dbReference>
<dbReference type="GO" id="GO:0005524">
    <property type="term" value="F:ATP binding"/>
    <property type="evidence" value="ECO:0007669"/>
    <property type="project" value="UniProtKB-KW"/>
</dbReference>
<dbReference type="GO" id="GO:0005743">
    <property type="term" value="C:mitochondrial inner membrane"/>
    <property type="evidence" value="ECO:0007669"/>
    <property type="project" value="TreeGrafter"/>
</dbReference>
<dbReference type="InterPro" id="IPR000582">
    <property type="entry name" value="Acyl-CoA-binding_protein"/>
</dbReference>
<keyword evidence="7" id="KW-0479">Metal-binding</keyword>
<evidence type="ECO:0000256" key="17">
    <source>
        <dbReference type="ARBA" id="ARBA00023136"/>
    </source>
</evidence>
<dbReference type="Pfam" id="PF00887">
    <property type="entry name" value="ACBP"/>
    <property type="match status" value="1"/>
</dbReference>
<feature type="region of interest" description="Disordered" evidence="22">
    <location>
        <begin position="233"/>
        <end position="253"/>
    </location>
</feature>
<evidence type="ECO:0000256" key="19">
    <source>
        <dbReference type="ARBA" id="ARBA00072035"/>
    </source>
</evidence>
<dbReference type="SUPFAM" id="SSF140990">
    <property type="entry name" value="FtsH protease domain-like"/>
    <property type="match status" value="1"/>
</dbReference>
<dbReference type="AlphaFoldDB" id="A0A5C6P064"/>
<keyword evidence="6" id="KW-0812">Transmembrane</keyword>
<dbReference type="InterPro" id="IPR005936">
    <property type="entry name" value="FtsH"/>
</dbReference>
<evidence type="ECO:0000313" key="24">
    <source>
        <dbReference type="EMBL" id="TWW72903.1"/>
    </source>
</evidence>
<dbReference type="NCBIfam" id="TIGR01241">
    <property type="entry name" value="FtsH_fam"/>
    <property type="match status" value="1"/>
</dbReference>
<comment type="similarity">
    <text evidence="3">In the C-terminal section; belongs to the peptidase M41 family.</text>
</comment>
<comment type="subcellular location">
    <subcellularLocation>
        <location evidence="2">Mitochondrion membrane</location>
    </subcellularLocation>
</comment>
<keyword evidence="14" id="KW-0175">Coiled coil</keyword>
<dbReference type="Pfam" id="PF00004">
    <property type="entry name" value="AAA"/>
    <property type="match status" value="1"/>
</dbReference>
<dbReference type="InterPro" id="IPR003960">
    <property type="entry name" value="ATPase_AAA_CS"/>
</dbReference>
<dbReference type="Pfam" id="PF01434">
    <property type="entry name" value="Peptidase_M41"/>
    <property type="match status" value="1"/>
</dbReference>